<dbReference type="Proteomes" id="UP000294335">
    <property type="component" value="Unassembled WGS sequence"/>
</dbReference>
<evidence type="ECO:0000313" key="1">
    <source>
        <dbReference type="EMBL" id="SPO61539.1"/>
    </source>
</evidence>
<proteinExistence type="predicted"/>
<comment type="caution">
    <text evidence="1">The sequence shown here is derived from an EMBL/GenBank/DDBJ whole genome shotgun (WGS) entry which is preliminary data.</text>
</comment>
<accession>A0AAQ1P821</accession>
<name>A0AAQ1P821_9PSED</name>
<organism evidence="1 2">
    <name type="scientific">Pseudomonas inefficax</name>
    <dbReference type="NCBI Taxonomy" id="2078786"/>
    <lineage>
        <taxon>Bacteria</taxon>
        <taxon>Pseudomonadati</taxon>
        <taxon>Pseudomonadota</taxon>
        <taxon>Gammaproteobacteria</taxon>
        <taxon>Pseudomonadales</taxon>
        <taxon>Pseudomonadaceae</taxon>
        <taxon>Pseudomonas</taxon>
    </lineage>
</organism>
<dbReference type="EMBL" id="OPYN01000150">
    <property type="protein sequence ID" value="SPO61539.1"/>
    <property type="molecule type" value="Genomic_DNA"/>
</dbReference>
<sequence>MRGEVFRDHAERKGAPRRACRIARRQAGGGHQFGERHGAAVGGANALGGIVYEVLVEAEASVLQCEITDLVDEESKTGAWSSVWDAHGYRELEFRVVSGQWLGPDGGPHDLGRNGCAEMADRYAEFIEEELWHQIDAERAA</sequence>
<gene>
    <name evidence="1" type="ORF">JV551A3_V1_1500016</name>
</gene>
<keyword evidence="2" id="KW-1185">Reference proteome</keyword>
<evidence type="ECO:0000313" key="2">
    <source>
        <dbReference type="Proteomes" id="UP000294335"/>
    </source>
</evidence>
<protein>
    <submittedName>
        <fullName evidence="1">Uncharacterized protein</fullName>
    </submittedName>
</protein>
<reference evidence="1 2" key="1">
    <citation type="submission" date="2018-02" db="EMBL/GenBank/DDBJ databases">
        <authorList>
            <person name="Dubost A."/>
        </authorList>
    </citation>
    <scope>NUCLEOTIDE SEQUENCE [LARGE SCALE GENOMIC DNA]</scope>
    <source>
        <strain evidence="2">JV551A3</strain>
    </source>
</reference>
<dbReference type="AlphaFoldDB" id="A0AAQ1P821"/>